<evidence type="ECO:0000313" key="2">
    <source>
        <dbReference type="Proteomes" id="UP001320178"/>
    </source>
</evidence>
<evidence type="ECO:0000313" key="1">
    <source>
        <dbReference type="EMBL" id="MCE8053076.1"/>
    </source>
</evidence>
<dbReference type="EMBL" id="JABFTS010000009">
    <property type="protein sequence ID" value="MCE8053076.1"/>
    <property type="molecule type" value="Genomic_DNA"/>
</dbReference>
<dbReference type="InterPro" id="IPR021074">
    <property type="entry name" value="Formate_DH_dsu"/>
</dbReference>
<accession>A0AAW4YX07</accession>
<organism evidence="1 2">
    <name type="scientific">Billgrantia desiderata</name>
    <dbReference type="NCBI Taxonomy" id="52021"/>
    <lineage>
        <taxon>Bacteria</taxon>
        <taxon>Pseudomonadati</taxon>
        <taxon>Pseudomonadota</taxon>
        <taxon>Gammaproteobacteria</taxon>
        <taxon>Oceanospirillales</taxon>
        <taxon>Halomonadaceae</taxon>
        <taxon>Billgrantia</taxon>
    </lineage>
</organism>
<sequence length="81" mass="9157">MSRSQLDTLIHMANQIAANNAHYGDNAAERVYTHLKKFWARSMKRQIVDYLQQDGSELSPLARQAIERLAQSQSETHSASA</sequence>
<name>A0AAW4YX07_9GAMM</name>
<reference evidence="1" key="1">
    <citation type="submission" date="2020-05" db="EMBL/GenBank/DDBJ databases">
        <authorList>
            <person name="Wang L."/>
            <person name="Shao Z."/>
        </authorList>
    </citation>
    <scope>NUCLEOTIDE SEQUENCE</scope>
    <source>
        <strain evidence="1">MCCC 1A05776</strain>
    </source>
</reference>
<protein>
    <submittedName>
        <fullName evidence="1">Formate dehydrogenase subunit delta</fullName>
    </submittedName>
</protein>
<reference evidence="1" key="2">
    <citation type="journal article" date="2021" name="Front. Microbiol.">
        <title>Aerobic Denitrification and Heterotrophic Sulfur Oxidation in the Genus Halomonas Revealed by Six Novel Species Characterizations and Genome-Based Analysis.</title>
        <authorList>
            <person name="Wang L."/>
            <person name="Shao Z."/>
        </authorList>
    </citation>
    <scope>NUCLEOTIDE SEQUENCE</scope>
    <source>
        <strain evidence="1">MCCC 1A05776</strain>
    </source>
</reference>
<dbReference type="Pfam" id="PF11390">
    <property type="entry name" value="FdsD"/>
    <property type="match status" value="1"/>
</dbReference>
<dbReference type="Proteomes" id="UP001320178">
    <property type="component" value="Unassembled WGS sequence"/>
</dbReference>
<gene>
    <name evidence="1" type="ORF">HOP61_17435</name>
</gene>
<comment type="caution">
    <text evidence="1">The sequence shown here is derived from an EMBL/GenBank/DDBJ whole genome shotgun (WGS) entry which is preliminary data.</text>
</comment>
<proteinExistence type="predicted"/>
<dbReference type="AlphaFoldDB" id="A0AAW4YX07"/>
<dbReference type="RefSeq" id="WP_234240445.1">
    <property type="nucleotide sequence ID" value="NZ_JABFTS010000009.1"/>
</dbReference>